<proteinExistence type="inferred from homology"/>
<reference evidence="6 7" key="1">
    <citation type="submission" date="2017-03" db="EMBL/GenBank/DDBJ databases">
        <authorList>
            <person name="Afonso C.L."/>
            <person name="Miller P.J."/>
            <person name="Scott M.A."/>
            <person name="Spackman E."/>
            <person name="Goraichik I."/>
            <person name="Dimitrov K.M."/>
            <person name="Suarez D.L."/>
            <person name="Swayne D.E."/>
        </authorList>
    </citation>
    <scope>NUCLEOTIDE SEQUENCE [LARGE SCALE GENOMIC DNA]</scope>
    <source>
        <strain evidence="6 7">CECT 8367</strain>
    </source>
</reference>
<keyword evidence="8" id="KW-1185">Reference proteome</keyword>
<sequence length="125" mass="14092">MSLKNPIHHVSCHCGAVELRVHLKHGLSGAHRCDCSYCRRRGYIAGPVDLDQLELLRGAEALTLYQWNTMTAKHWFCRICGIHTHHQRRSNPNEYSVNMGAIAGLNPRDLGEIPWSDGVNHAADR</sequence>
<dbReference type="GO" id="GO:0046872">
    <property type="term" value="F:metal ion binding"/>
    <property type="evidence" value="ECO:0007669"/>
    <property type="project" value="UniProtKB-KW"/>
</dbReference>
<protein>
    <submittedName>
        <fullName evidence="6">Glutathione-dependent formaldehyde-activating enzyme</fullName>
    </submittedName>
</protein>
<evidence type="ECO:0000313" key="5">
    <source>
        <dbReference type="EMBL" id="PSK86848.1"/>
    </source>
</evidence>
<dbReference type="PANTHER" id="PTHR28620:SF1">
    <property type="entry name" value="CENP-V_GFA DOMAIN-CONTAINING PROTEIN"/>
    <property type="match status" value="1"/>
</dbReference>
<reference evidence="5 8" key="2">
    <citation type="submission" date="2018-03" db="EMBL/GenBank/DDBJ databases">
        <title>Genomic Encyclopedia of Archaeal and Bacterial Type Strains, Phase II (KMG-II): from individual species to whole genera.</title>
        <authorList>
            <person name="Goeker M."/>
        </authorList>
    </citation>
    <scope>NUCLEOTIDE SEQUENCE [LARGE SCALE GENOMIC DNA]</scope>
    <source>
        <strain evidence="5 8">DSM 29956</strain>
    </source>
</reference>
<accession>A0A1X6Z4N0</accession>
<dbReference type="PANTHER" id="PTHR28620">
    <property type="entry name" value="CENTROMERE PROTEIN V"/>
    <property type="match status" value="1"/>
</dbReference>
<keyword evidence="2" id="KW-0479">Metal-binding</keyword>
<dbReference type="RefSeq" id="WP_085896021.1">
    <property type="nucleotide sequence ID" value="NZ_FWFY01000004.1"/>
</dbReference>
<dbReference type="Proteomes" id="UP000193495">
    <property type="component" value="Unassembled WGS sequence"/>
</dbReference>
<organism evidence="6 7">
    <name type="scientific">Limimaricola soesokkakensis</name>
    <dbReference type="NCBI Taxonomy" id="1343159"/>
    <lineage>
        <taxon>Bacteria</taxon>
        <taxon>Pseudomonadati</taxon>
        <taxon>Pseudomonadota</taxon>
        <taxon>Alphaproteobacteria</taxon>
        <taxon>Rhodobacterales</taxon>
        <taxon>Paracoccaceae</taxon>
        <taxon>Limimaricola</taxon>
    </lineage>
</organism>
<dbReference type="InterPro" id="IPR052355">
    <property type="entry name" value="CENP-V-like"/>
</dbReference>
<dbReference type="Proteomes" id="UP000240624">
    <property type="component" value="Unassembled WGS sequence"/>
</dbReference>
<dbReference type="InterPro" id="IPR006913">
    <property type="entry name" value="CENP-V/GFA"/>
</dbReference>
<evidence type="ECO:0000256" key="3">
    <source>
        <dbReference type="ARBA" id="ARBA00022833"/>
    </source>
</evidence>
<evidence type="ECO:0000313" key="8">
    <source>
        <dbReference type="Proteomes" id="UP000240624"/>
    </source>
</evidence>
<dbReference type="EMBL" id="PYGB01000004">
    <property type="protein sequence ID" value="PSK86848.1"/>
    <property type="molecule type" value="Genomic_DNA"/>
</dbReference>
<evidence type="ECO:0000256" key="1">
    <source>
        <dbReference type="ARBA" id="ARBA00005495"/>
    </source>
</evidence>
<dbReference type="Gene3D" id="2.170.150.70">
    <property type="match status" value="1"/>
</dbReference>
<dbReference type="SUPFAM" id="SSF51316">
    <property type="entry name" value="Mss4-like"/>
    <property type="match status" value="1"/>
</dbReference>
<evidence type="ECO:0000259" key="4">
    <source>
        <dbReference type="PROSITE" id="PS51891"/>
    </source>
</evidence>
<dbReference type="Pfam" id="PF04828">
    <property type="entry name" value="GFA"/>
    <property type="match status" value="1"/>
</dbReference>
<dbReference type="PROSITE" id="PS51891">
    <property type="entry name" value="CENP_V_GFA"/>
    <property type="match status" value="1"/>
</dbReference>
<dbReference type="AlphaFoldDB" id="A0A1X6Z4N0"/>
<evidence type="ECO:0000313" key="6">
    <source>
        <dbReference type="EMBL" id="SLN40735.1"/>
    </source>
</evidence>
<evidence type="ECO:0000256" key="2">
    <source>
        <dbReference type="ARBA" id="ARBA00022723"/>
    </source>
</evidence>
<dbReference type="EMBL" id="FWFY01000004">
    <property type="protein sequence ID" value="SLN40735.1"/>
    <property type="molecule type" value="Genomic_DNA"/>
</dbReference>
<name>A0A1X6Z4N0_9RHOB</name>
<gene>
    <name evidence="5" type="ORF">CLV79_104283</name>
    <name evidence="6" type="ORF">LOS8367_01669</name>
</gene>
<dbReference type="GO" id="GO:0016846">
    <property type="term" value="F:carbon-sulfur lyase activity"/>
    <property type="evidence" value="ECO:0007669"/>
    <property type="project" value="InterPro"/>
</dbReference>
<dbReference type="InterPro" id="IPR011057">
    <property type="entry name" value="Mss4-like_sf"/>
</dbReference>
<keyword evidence="3" id="KW-0862">Zinc</keyword>
<dbReference type="OrthoDB" id="9807246at2"/>
<feature type="domain" description="CENP-V/GFA" evidence="4">
    <location>
        <begin position="8"/>
        <end position="116"/>
    </location>
</feature>
<evidence type="ECO:0000313" key="7">
    <source>
        <dbReference type="Proteomes" id="UP000193495"/>
    </source>
</evidence>
<comment type="similarity">
    <text evidence="1">Belongs to the Gfa family.</text>
</comment>